<dbReference type="Gene3D" id="1.25.40.10">
    <property type="entry name" value="Tetratricopeptide repeat domain"/>
    <property type="match status" value="2"/>
</dbReference>
<evidence type="ECO:0000259" key="3">
    <source>
        <dbReference type="PROSITE" id="PS50125"/>
    </source>
</evidence>
<organism evidence="4 5">
    <name type="scientific">Nitrospira moscoviensis</name>
    <dbReference type="NCBI Taxonomy" id="42253"/>
    <lineage>
        <taxon>Bacteria</taxon>
        <taxon>Pseudomonadati</taxon>
        <taxon>Nitrospirota</taxon>
        <taxon>Nitrospiria</taxon>
        <taxon>Nitrospirales</taxon>
        <taxon>Nitrospiraceae</taxon>
        <taxon>Nitrospira</taxon>
    </lineage>
</organism>
<dbReference type="Gene3D" id="3.40.50.300">
    <property type="entry name" value="P-loop containing nucleotide triphosphate hydrolases"/>
    <property type="match status" value="1"/>
</dbReference>
<evidence type="ECO:0000313" key="4">
    <source>
        <dbReference type="EMBL" id="ALA60783.1"/>
    </source>
</evidence>
<proteinExistence type="predicted"/>
<dbReference type="Pfam" id="PF00211">
    <property type="entry name" value="Guanylate_cyc"/>
    <property type="match status" value="1"/>
</dbReference>
<keyword evidence="1" id="KW-0547">Nucleotide-binding</keyword>
<dbReference type="SUPFAM" id="SSF55073">
    <property type="entry name" value="Nucleotide cyclase"/>
    <property type="match status" value="1"/>
</dbReference>
<dbReference type="PANTHER" id="PTHR16305:SF28">
    <property type="entry name" value="GUANYLATE CYCLASE DOMAIN-CONTAINING PROTEIN"/>
    <property type="match status" value="1"/>
</dbReference>
<dbReference type="InterPro" id="IPR027417">
    <property type="entry name" value="P-loop_NTPase"/>
</dbReference>
<dbReference type="InterPro" id="IPR029787">
    <property type="entry name" value="Nucleotide_cyclase"/>
</dbReference>
<dbReference type="PROSITE" id="PS50125">
    <property type="entry name" value="GUANYLATE_CYCLASE_2"/>
    <property type="match status" value="1"/>
</dbReference>
<sequence>MDGERRHLTVMFCDLAGSTMLSAKLDPEDMHDVLRAYQEHCAGAIQLFDGHIAQYLGDGVLAYFGYPMAHEDDAKRAVHAGLRIVGGMEQLNAKLSRDKGVTIAVRIGIHTGLVVVGDIGAVGKQERLALGEAPNVAARLQGMAEPNGLVVSEATYGLIEGFFRCRDAGVHALAGLDVPMRVYRVVEESDARSRLDVAVALGRFGHIVGREREVTALIASWRRVTAGRSQVVTLSGEAGIGKSRLVQALKEHLSEEPHRWIEWRCSSYFQHSALHPVIEYLQRLAALKRDDAPVEKLRKLEAALEATPMSAPDSLPLIASLLSIPFQDRYPPLNLSPQRQKQKTLDVVAGWIGAIARRTGTVLVVEDLHWIDPTSQELLALLLKQSAAHAILILLTFRPEYHGSWPSECPVTPLTLTRLAPNEVLSVVQRVAGGRNLPASVLRQLIAKTDGIPLFVEEMTKTVLESGSLTESEGQYELSDSLSSLGIPATLNDSLMARLDRLATIKEVAQLGAMLGREFSYELITAVSFLNEGILHRELERLVDAELLVRQGDPPHAIYSFRHALLQDAAYESLLKSRRQQLHQRVASVLEIRFPETVETQPELLASHYTGAGSKKEAIAYWLKAGQRAIGRSANAEAVAHITKGLELLRTFPESPERTQQELQLQVALGTPLLMTKGYGAPQVVQTYSRARELCRELGDTIQVFPILIGLWLFYHVRAELLSAKQLGEELLTLAERAGDSASLVQAHMAIGDSLYYLGELSPARAHLEQSCRLYQPDQHRSFALRYAHDPGVFTLNVLAFVLWFLGFADQAVEKNRKALALASELKQPSNFVHCLHNASALSQLRGEPQLTLERSERQMKVSEEQGFVLWFALGMFYRGWALANLGQHGEGVALMKKGLASYRATGAELGHSYCLTLLAETCLATGDIEEGHDFIAQAAEAANRHNDRFYASELYRVRGELLLKKSIAGERDPEHWFLMAVDVARQQQAKSLELKAASSLSRLWHSRGQRKEAHAALASISGWFQEGGDTRNVREAKALLEKIRLGNGDACERAYASEQGG</sequence>
<dbReference type="CDD" id="cd07302">
    <property type="entry name" value="CHD"/>
    <property type="match status" value="1"/>
</dbReference>
<gene>
    <name evidence="4" type="ORF">NITMOv2_4408</name>
</gene>
<dbReference type="STRING" id="42253.NITMOv2_4408"/>
<dbReference type="GO" id="GO:0004016">
    <property type="term" value="F:adenylate cyclase activity"/>
    <property type="evidence" value="ECO:0007669"/>
    <property type="project" value="UniProtKB-EC"/>
</dbReference>
<reference evidence="4 5" key="1">
    <citation type="journal article" date="2015" name="Proc. Natl. Acad. Sci. U.S.A.">
        <title>Expanded metabolic versatility of ubiquitous nitrite-oxidizing bacteria from the genus Nitrospira.</title>
        <authorList>
            <person name="Koch H."/>
            <person name="Lucker S."/>
            <person name="Albertsen M."/>
            <person name="Kitzinger K."/>
            <person name="Herbold C."/>
            <person name="Spieck E."/>
            <person name="Nielsen P.H."/>
            <person name="Wagner M."/>
            <person name="Daims H."/>
        </authorList>
    </citation>
    <scope>NUCLEOTIDE SEQUENCE [LARGE SCALE GENOMIC DNA]</scope>
    <source>
        <strain evidence="4 5">NSP M-1</strain>
    </source>
</reference>
<keyword evidence="4" id="KW-0456">Lyase</keyword>
<protein>
    <submittedName>
        <fullName evidence="4">Putative CyaI3 adenylate/guanylate cyclase</fullName>
        <ecNumber evidence="4">4.6.1.1</ecNumber>
    </submittedName>
</protein>
<dbReference type="EMBL" id="CP011801">
    <property type="protein sequence ID" value="ALA60783.1"/>
    <property type="molecule type" value="Genomic_DNA"/>
</dbReference>
<dbReference type="SUPFAM" id="SSF48452">
    <property type="entry name" value="TPR-like"/>
    <property type="match status" value="2"/>
</dbReference>
<dbReference type="GO" id="GO:0005737">
    <property type="term" value="C:cytoplasm"/>
    <property type="evidence" value="ECO:0007669"/>
    <property type="project" value="TreeGrafter"/>
</dbReference>
<dbReference type="EC" id="4.6.1.1" evidence="4"/>
<dbReference type="InterPro" id="IPR001054">
    <property type="entry name" value="A/G_cyclase"/>
</dbReference>
<dbReference type="Gene3D" id="3.30.70.1230">
    <property type="entry name" value="Nucleotide cyclase"/>
    <property type="match status" value="1"/>
</dbReference>
<dbReference type="Pfam" id="PF13191">
    <property type="entry name" value="AAA_16"/>
    <property type="match status" value="1"/>
</dbReference>
<dbReference type="PANTHER" id="PTHR16305">
    <property type="entry name" value="TESTICULAR SOLUBLE ADENYLYL CYCLASE"/>
    <property type="match status" value="1"/>
</dbReference>
<accession>A0A0K2GIJ1</accession>
<evidence type="ECO:0000313" key="5">
    <source>
        <dbReference type="Proteomes" id="UP000069205"/>
    </source>
</evidence>
<evidence type="ECO:0000256" key="2">
    <source>
        <dbReference type="ARBA" id="ARBA00022840"/>
    </source>
</evidence>
<dbReference type="InterPro" id="IPR041664">
    <property type="entry name" value="AAA_16"/>
</dbReference>
<dbReference type="GO" id="GO:0035556">
    <property type="term" value="P:intracellular signal transduction"/>
    <property type="evidence" value="ECO:0007669"/>
    <property type="project" value="InterPro"/>
</dbReference>
<dbReference type="Proteomes" id="UP000069205">
    <property type="component" value="Chromosome"/>
</dbReference>
<dbReference type="PATRIC" id="fig|42253.5.peg.4349"/>
<dbReference type="GO" id="GO:0005524">
    <property type="term" value="F:ATP binding"/>
    <property type="evidence" value="ECO:0007669"/>
    <property type="project" value="UniProtKB-KW"/>
</dbReference>
<evidence type="ECO:0000256" key="1">
    <source>
        <dbReference type="ARBA" id="ARBA00022741"/>
    </source>
</evidence>
<keyword evidence="2" id="KW-0067">ATP-binding</keyword>
<dbReference type="KEGG" id="nmv:NITMOv2_4408"/>
<keyword evidence="5" id="KW-1185">Reference proteome</keyword>
<dbReference type="AlphaFoldDB" id="A0A0K2GIJ1"/>
<name>A0A0K2GIJ1_NITMO</name>
<dbReference type="SUPFAM" id="SSF52540">
    <property type="entry name" value="P-loop containing nucleoside triphosphate hydrolases"/>
    <property type="match status" value="1"/>
</dbReference>
<dbReference type="GO" id="GO:0009190">
    <property type="term" value="P:cyclic nucleotide biosynthetic process"/>
    <property type="evidence" value="ECO:0007669"/>
    <property type="project" value="InterPro"/>
</dbReference>
<dbReference type="InterPro" id="IPR011990">
    <property type="entry name" value="TPR-like_helical_dom_sf"/>
</dbReference>
<feature type="domain" description="Guanylate cyclase" evidence="3">
    <location>
        <begin position="9"/>
        <end position="141"/>
    </location>
</feature>
<dbReference type="SMART" id="SM00044">
    <property type="entry name" value="CYCc"/>
    <property type="match status" value="1"/>
</dbReference>